<dbReference type="InterPro" id="IPR005467">
    <property type="entry name" value="His_kinase_dom"/>
</dbReference>
<feature type="transmembrane region" description="Helical" evidence="14">
    <location>
        <begin position="161"/>
        <end position="181"/>
    </location>
</feature>
<evidence type="ECO:0000256" key="11">
    <source>
        <dbReference type="ARBA" id="ARBA00022989"/>
    </source>
</evidence>
<dbReference type="RefSeq" id="WP_284279743.1">
    <property type="nucleotide sequence ID" value="NZ_BSOJ01000006.1"/>
</dbReference>
<evidence type="ECO:0000256" key="6">
    <source>
        <dbReference type="ARBA" id="ARBA00022679"/>
    </source>
</evidence>
<reference evidence="18" key="1">
    <citation type="journal article" date="2019" name="Int. J. Syst. Evol. Microbiol.">
        <title>The Global Catalogue of Microorganisms (GCM) 10K type strain sequencing project: providing services to taxonomists for standard genome sequencing and annotation.</title>
        <authorList>
            <consortium name="The Broad Institute Genomics Platform"/>
            <consortium name="The Broad Institute Genome Sequencing Center for Infectious Disease"/>
            <person name="Wu L."/>
            <person name="Ma J."/>
        </authorList>
    </citation>
    <scope>NUCLEOTIDE SEQUENCE [LARGE SCALE GENOMIC DNA]</scope>
    <source>
        <strain evidence="18">NBRC 105857</strain>
    </source>
</reference>
<dbReference type="SMART" id="SM00304">
    <property type="entry name" value="HAMP"/>
    <property type="match status" value="1"/>
</dbReference>
<dbReference type="SMART" id="SM00387">
    <property type="entry name" value="HATPase_c"/>
    <property type="match status" value="1"/>
</dbReference>
<keyword evidence="18" id="KW-1185">Reference proteome</keyword>
<dbReference type="SUPFAM" id="SSF47384">
    <property type="entry name" value="Homodimeric domain of signal transducing histidine kinase"/>
    <property type="match status" value="1"/>
</dbReference>
<keyword evidence="7 14" id="KW-0812">Transmembrane</keyword>
<dbReference type="Pfam" id="PF02518">
    <property type="entry name" value="HATPase_c"/>
    <property type="match status" value="1"/>
</dbReference>
<dbReference type="Pfam" id="PF00512">
    <property type="entry name" value="HisKA"/>
    <property type="match status" value="1"/>
</dbReference>
<comment type="caution">
    <text evidence="17">The sequence shown here is derived from an EMBL/GenBank/DDBJ whole genome shotgun (WGS) entry which is preliminary data.</text>
</comment>
<evidence type="ECO:0000313" key="18">
    <source>
        <dbReference type="Proteomes" id="UP001156664"/>
    </source>
</evidence>
<keyword evidence="13 14" id="KW-0472">Membrane</keyword>
<dbReference type="InterPro" id="IPR036097">
    <property type="entry name" value="HisK_dim/P_sf"/>
</dbReference>
<dbReference type="PROSITE" id="PS50109">
    <property type="entry name" value="HIS_KIN"/>
    <property type="match status" value="1"/>
</dbReference>
<dbReference type="SMART" id="SM00388">
    <property type="entry name" value="HisKA"/>
    <property type="match status" value="1"/>
</dbReference>
<keyword evidence="4" id="KW-1003">Cell membrane</keyword>
<dbReference type="Gene3D" id="6.10.340.10">
    <property type="match status" value="1"/>
</dbReference>
<dbReference type="InterPro" id="IPR050398">
    <property type="entry name" value="HssS/ArlS-like"/>
</dbReference>
<evidence type="ECO:0000256" key="3">
    <source>
        <dbReference type="ARBA" id="ARBA00012438"/>
    </source>
</evidence>
<evidence type="ECO:0000256" key="10">
    <source>
        <dbReference type="ARBA" id="ARBA00022840"/>
    </source>
</evidence>
<dbReference type="InterPro" id="IPR003661">
    <property type="entry name" value="HisK_dim/P_dom"/>
</dbReference>
<sequence>MGKLFWKFFFGFWLCLILAAGATGAVLYLLREKPHSTDLAEGPRAQFLLETAQEIIEGKGPKALERVLVKGRSRTGQTMPIFAVSQDGKELLGRGIPDNINERIKNLGTEKSDEDGIIQVTAVDGSQWVLFIPKPPRVPQKRIHKDPEKALEPPLPPFPTLGVVVAMLASVLFAGGLAYNFSSPLRKLKRAFEQAGRGELGIRIAPDSPRKDEMGELLSGFDAMAEQIERHIKQHQTLLHDVSHELRSPLARLNMATGLARQSPANLEKSLSRIELEAERLDRLIGELLNLSRLETGINSGSFSTHNVIDLLNAVIDDAQFEAQNCNRRVVVNCALQKWLSRCDPEALQGAFENLLRNALRYTPEGSAVTVDCYPDNQQRLQIHIRDEGPGVPADAIDKLFTPFFKIGPLAGNGLGLAIVKKTVEVHKGTLEATNLQPHGLKISLSLPKLS</sequence>
<comment type="subcellular location">
    <subcellularLocation>
        <location evidence="2">Cell membrane</location>
        <topology evidence="2">Multi-pass membrane protein</topology>
    </subcellularLocation>
</comment>
<feature type="domain" description="Histidine kinase" evidence="15">
    <location>
        <begin position="241"/>
        <end position="451"/>
    </location>
</feature>
<keyword evidence="12" id="KW-0902">Two-component regulatory system</keyword>
<evidence type="ECO:0000256" key="5">
    <source>
        <dbReference type="ARBA" id="ARBA00022553"/>
    </source>
</evidence>
<evidence type="ECO:0000256" key="1">
    <source>
        <dbReference type="ARBA" id="ARBA00000085"/>
    </source>
</evidence>
<dbReference type="InterPro" id="IPR004358">
    <property type="entry name" value="Sig_transdc_His_kin-like_C"/>
</dbReference>
<keyword evidence="8" id="KW-0547">Nucleotide-binding</keyword>
<evidence type="ECO:0000256" key="13">
    <source>
        <dbReference type="ARBA" id="ARBA00023136"/>
    </source>
</evidence>
<comment type="catalytic activity">
    <reaction evidence="1">
        <text>ATP + protein L-histidine = ADP + protein N-phospho-L-histidine.</text>
        <dbReference type="EC" id="2.7.13.3"/>
    </reaction>
</comment>
<evidence type="ECO:0000256" key="9">
    <source>
        <dbReference type="ARBA" id="ARBA00022777"/>
    </source>
</evidence>
<keyword evidence="11 14" id="KW-1133">Transmembrane helix</keyword>
<dbReference type="Pfam" id="PF00672">
    <property type="entry name" value="HAMP"/>
    <property type="match status" value="1"/>
</dbReference>
<keyword evidence="9 17" id="KW-0418">Kinase</keyword>
<evidence type="ECO:0000259" key="16">
    <source>
        <dbReference type="PROSITE" id="PS50885"/>
    </source>
</evidence>
<protein>
    <recommendedName>
        <fullName evidence="3">histidine kinase</fullName>
        <ecNumber evidence="3">2.7.13.3</ecNumber>
    </recommendedName>
</protein>
<accession>A0ABQ5YR36</accession>
<proteinExistence type="predicted"/>
<dbReference type="PANTHER" id="PTHR45528">
    <property type="entry name" value="SENSOR HISTIDINE KINASE CPXA"/>
    <property type="match status" value="1"/>
</dbReference>
<dbReference type="GO" id="GO:0016301">
    <property type="term" value="F:kinase activity"/>
    <property type="evidence" value="ECO:0007669"/>
    <property type="project" value="UniProtKB-KW"/>
</dbReference>
<feature type="domain" description="HAMP" evidence="16">
    <location>
        <begin position="179"/>
        <end position="233"/>
    </location>
</feature>
<gene>
    <name evidence="17" type="ORF">GCM10007875_04810</name>
</gene>
<organism evidence="17 18">
    <name type="scientific">Limnobacter litoralis</name>
    <dbReference type="NCBI Taxonomy" id="481366"/>
    <lineage>
        <taxon>Bacteria</taxon>
        <taxon>Pseudomonadati</taxon>
        <taxon>Pseudomonadota</taxon>
        <taxon>Betaproteobacteria</taxon>
        <taxon>Burkholderiales</taxon>
        <taxon>Burkholderiaceae</taxon>
        <taxon>Limnobacter</taxon>
    </lineage>
</organism>
<evidence type="ECO:0000256" key="7">
    <source>
        <dbReference type="ARBA" id="ARBA00022692"/>
    </source>
</evidence>
<keyword evidence="10" id="KW-0067">ATP-binding</keyword>
<dbReference type="PROSITE" id="PS50885">
    <property type="entry name" value="HAMP"/>
    <property type="match status" value="1"/>
</dbReference>
<evidence type="ECO:0000256" key="8">
    <source>
        <dbReference type="ARBA" id="ARBA00022741"/>
    </source>
</evidence>
<dbReference type="CDD" id="cd00082">
    <property type="entry name" value="HisKA"/>
    <property type="match status" value="1"/>
</dbReference>
<dbReference type="SUPFAM" id="SSF55874">
    <property type="entry name" value="ATPase domain of HSP90 chaperone/DNA topoisomerase II/histidine kinase"/>
    <property type="match status" value="1"/>
</dbReference>
<evidence type="ECO:0000256" key="14">
    <source>
        <dbReference type="SAM" id="Phobius"/>
    </source>
</evidence>
<keyword evidence="5" id="KW-0597">Phosphoprotein</keyword>
<dbReference type="InterPro" id="IPR003660">
    <property type="entry name" value="HAMP_dom"/>
</dbReference>
<dbReference type="InterPro" id="IPR036890">
    <property type="entry name" value="HATPase_C_sf"/>
</dbReference>
<dbReference type="PRINTS" id="PR00344">
    <property type="entry name" value="BCTRLSENSOR"/>
</dbReference>
<dbReference type="Proteomes" id="UP001156664">
    <property type="component" value="Unassembled WGS sequence"/>
</dbReference>
<dbReference type="PANTHER" id="PTHR45528:SF1">
    <property type="entry name" value="SENSOR HISTIDINE KINASE CPXA"/>
    <property type="match status" value="1"/>
</dbReference>
<dbReference type="SUPFAM" id="SSF158472">
    <property type="entry name" value="HAMP domain-like"/>
    <property type="match status" value="1"/>
</dbReference>
<dbReference type="InterPro" id="IPR003594">
    <property type="entry name" value="HATPase_dom"/>
</dbReference>
<name>A0ABQ5YR36_9BURK</name>
<evidence type="ECO:0000256" key="2">
    <source>
        <dbReference type="ARBA" id="ARBA00004651"/>
    </source>
</evidence>
<evidence type="ECO:0000313" key="17">
    <source>
        <dbReference type="EMBL" id="GLR25393.1"/>
    </source>
</evidence>
<dbReference type="CDD" id="cd06225">
    <property type="entry name" value="HAMP"/>
    <property type="match status" value="1"/>
</dbReference>
<evidence type="ECO:0000256" key="12">
    <source>
        <dbReference type="ARBA" id="ARBA00023012"/>
    </source>
</evidence>
<dbReference type="Gene3D" id="1.10.287.130">
    <property type="match status" value="1"/>
</dbReference>
<dbReference type="Gene3D" id="3.30.565.10">
    <property type="entry name" value="Histidine kinase-like ATPase, C-terminal domain"/>
    <property type="match status" value="1"/>
</dbReference>
<dbReference type="EC" id="2.7.13.3" evidence="3"/>
<dbReference type="EMBL" id="BSOJ01000006">
    <property type="protein sequence ID" value="GLR25393.1"/>
    <property type="molecule type" value="Genomic_DNA"/>
</dbReference>
<evidence type="ECO:0000256" key="4">
    <source>
        <dbReference type="ARBA" id="ARBA00022475"/>
    </source>
</evidence>
<evidence type="ECO:0000259" key="15">
    <source>
        <dbReference type="PROSITE" id="PS50109"/>
    </source>
</evidence>
<keyword evidence="6" id="KW-0808">Transferase</keyword>